<dbReference type="RefSeq" id="WP_035135785.1">
    <property type="nucleotide sequence ID" value="NZ_JRLV01000021.1"/>
</dbReference>
<organism evidence="2 3">
    <name type="scientific">Flavobacterium beibuense F44-8</name>
    <dbReference type="NCBI Taxonomy" id="1406840"/>
    <lineage>
        <taxon>Bacteria</taxon>
        <taxon>Pseudomonadati</taxon>
        <taxon>Bacteroidota</taxon>
        <taxon>Flavobacteriia</taxon>
        <taxon>Flavobacteriales</taxon>
        <taxon>Flavobacteriaceae</taxon>
        <taxon>Flavobacterium</taxon>
    </lineage>
</organism>
<dbReference type="InterPro" id="IPR011048">
    <property type="entry name" value="Haem_d1_sf"/>
</dbReference>
<evidence type="ECO:0000256" key="1">
    <source>
        <dbReference type="SAM" id="SignalP"/>
    </source>
</evidence>
<dbReference type="STRING" id="1406840.Q763_15325"/>
<evidence type="ECO:0008006" key="4">
    <source>
        <dbReference type="Google" id="ProtNLM"/>
    </source>
</evidence>
<dbReference type="InterPro" id="IPR051200">
    <property type="entry name" value="Host-pathogen_enzymatic-act"/>
</dbReference>
<feature type="signal peptide" evidence="1">
    <location>
        <begin position="1"/>
        <end position="24"/>
    </location>
</feature>
<dbReference type="Gene3D" id="2.130.10.10">
    <property type="entry name" value="YVTN repeat-like/Quinoprotein amine dehydrogenase"/>
    <property type="match status" value="1"/>
</dbReference>
<dbReference type="PANTHER" id="PTHR47197">
    <property type="entry name" value="PROTEIN NIRF"/>
    <property type="match status" value="1"/>
</dbReference>
<evidence type="ECO:0000313" key="3">
    <source>
        <dbReference type="Proteomes" id="UP000030129"/>
    </source>
</evidence>
<dbReference type="SUPFAM" id="SSF51004">
    <property type="entry name" value="C-terminal (heme d1) domain of cytochrome cd1-nitrite reductase"/>
    <property type="match status" value="1"/>
</dbReference>
<accession>A0A0A2LIN3</accession>
<dbReference type="EMBL" id="JRLV01000021">
    <property type="protein sequence ID" value="KGO79076.1"/>
    <property type="molecule type" value="Genomic_DNA"/>
</dbReference>
<name>A0A0A2LIN3_9FLAO</name>
<dbReference type="Pfam" id="PF16819">
    <property type="entry name" value="DUF5074"/>
    <property type="match status" value="1"/>
</dbReference>
<evidence type="ECO:0000313" key="2">
    <source>
        <dbReference type="EMBL" id="KGO79076.1"/>
    </source>
</evidence>
<dbReference type="PROSITE" id="PS51257">
    <property type="entry name" value="PROKAR_LIPOPROTEIN"/>
    <property type="match status" value="1"/>
</dbReference>
<dbReference type="Proteomes" id="UP000030129">
    <property type="component" value="Unassembled WGS sequence"/>
</dbReference>
<reference evidence="2 3" key="1">
    <citation type="submission" date="2013-09" db="EMBL/GenBank/DDBJ databases">
        <authorList>
            <person name="Zeng Z."/>
            <person name="Chen C."/>
        </authorList>
    </citation>
    <scope>NUCLEOTIDE SEQUENCE [LARGE SCALE GENOMIC DNA]</scope>
    <source>
        <strain evidence="2 3">F44-8</strain>
    </source>
</reference>
<proteinExistence type="predicted"/>
<protein>
    <recommendedName>
        <fullName evidence="4">Lipoprotein</fullName>
    </recommendedName>
</protein>
<dbReference type="eggNOG" id="COG3391">
    <property type="taxonomic scope" value="Bacteria"/>
</dbReference>
<dbReference type="InterPro" id="IPR031815">
    <property type="entry name" value="DUF5074"/>
</dbReference>
<comment type="caution">
    <text evidence="2">The sequence shown here is derived from an EMBL/GenBank/DDBJ whole genome shotgun (WGS) entry which is preliminary data.</text>
</comment>
<keyword evidence="1" id="KW-0732">Signal</keyword>
<feature type="chain" id="PRO_5002002224" description="Lipoprotein" evidence="1">
    <location>
        <begin position="25"/>
        <end position="345"/>
    </location>
</feature>
<dbReference type="PANTHER" id="PTHR47197:SF3">
    <property type="entry name" value="DIHYDRO-HEME D1 DEHYDROGENASE"/>
    <property type="match status" value="1"/>
</dbReference>
<dbReference type="AlphaFoldDB" id="A0A0A2LIN3"/>
<dbReference type="InterPro" id="IPR015943">
    <property type="entry name" value="WD40/YVTN_repeat-like_dom_sf"/>
</dbReference>
<keyword evidence="3" id="KW-1185">Reference proteome</keyword>
<sequence>MKLKNSLFALLAGSLFFVSCSSDDDNVSVVSGAYENGTFVLNEGNSNPSTGTVSFIGNDGTVEQDIFTAVNPDAPAIGTYLQSMFFSDDYAFIISGQANKVTVVNRNTFEFVASIETDFSNPRYGAVINGKAYITNTSNYADPDDFLTVVDLASFTTSTVELNNYAERVLTENGKLYIANGYYGSGTSVTVFNPANNTVEAVIELGDSPNSFDEEDGALYVMGDSKISRINLANNTVSGTIELTAEMSGAKNLTISDNSIYYTVGTSVYSLSLNSNTLPTEALFSYESGSQWGAMYGFNVNGGKVYIADGGDFASDSEIYIYGTNGTLINTHVVGVGPNSFYFNN</sequence>
<gene>
    <name evidence="2" type="ORF">Q763_15325</name>
</gene>